<dbReference type="RefSeq" id="WP_069663917.1">
    <property type="nucleotide sequence ID" value="NZ_JBHUJJ010000001.1"/>
</dbReference>
<organism evidence="2 3">
    <name type="scientific">Enterococcus termitis</name>
    <dbReference type="NCBI Taxonomy" id="332950"/>
    <lineage>
        <taxon>Bacteria</taxon>
        <taxon>Bacillati</taxon>
        <taxon>Bacillota</taxon>
        <taxon>Bacilli</taxon>
        <taxon>Lactobacillales</taxon>
        <taxon>Enterococcaceae</taxon>
        <taxon>Enterococcus</taxon>
    </lineage>
</organism>
<dbReference type="Gene3D" id="3.40.250.10">
    <property type="entry name" value="Rhodanese-like domain"/>
    <property type="match status" value="1"/>
</dbReference>
<dbReference type="InterPro" id="IPR050229">
    <property type="entry name" value="GlpE_sulfurtransferase"/>
</dbReference>
<dbReference type="Proteomes" id="UP000095094">
    <property type="component" value="Unassembled WGS sequence"/>
</dbReference>
<evidence type="ECO:0000313" key="3">
    <source>
        <dbReference type="Proteomes" id="UP000095094"/>
    </source>
</evidence>
<reference evidence="3" key="1">
    <citation type="submission" date="2016-09" db="EMBL/GenBank/DDBJ databases">
        <authorList>
            <person name="Gulvik C.A."/>
        </authorList>
    </citation>
    <scope>NUCLEOTIDE SEQUENCE [LARGE SCALE GENOMIC DNA]</scope>
    <source>
        <strain evidence="3">LMG 8895</strain>
    </source>
</reference>
<dbReference type="PROSITE" id="PS50206">
    <property type="entry name" value="RHODANESE_3"/>
    <property type="match status" value="1"/>
</dbReference>
<gene>
    <name evidence="2" type="ORF">BCR25_19670</name>
</gene>
<protein>
    <recommendedName>
        <fullName evidence="1">Rhodanese domain-containing protein</fullName>
    </recommendedName>
</protein>
<keyword evidence="3" id="KW-1185">Reference proteome</keyword>
<dbReference type="SUPFAM" id="SSF52821">
    <property type="entry name" value="Rhodanese/Cell cycle control phosphatase"/>
    <property type="match status" value="1"/>
</dbReference>
<accession>A0A1E5GIK6</accession>
<name>A0A1E5GIK6_9ENTE</name>
<dbReference type="SMART" id="SM00450">
    <property type="entry name" value="RHOD"/>
    <property type="match status" value="1"/>
</dbReference>
<proteinExistence type="predicted"/>
<sequence>MKKYISQVFNDNAKSIEGNRFSEKLMYETDIADLAFDFYHQLIDYTILDVRSEKDFQECHIPGAISCPGGNLPQDTLEAGAKIVVYCWGPSCNGATKAAMKLTVRGYQVKELLGGIEYWAKENCPLEGKNTSRTLFWDYASLS</sequence>
<feature type="domain" description="Rhodanese" evidence="1">
    <location>
        <begin position="41"/>
        <end position="128"/>
    </location>
</feature>
<dbReference type="Pfam" id="PF00581">
    <property type="entry name" value="Rhodanese"/>
    <property type="match status" value="1"/>
</dbReference>
<dbReference type="InterPro" id="IPR001763">
    <property type="entry name" value="Rhodanese-like_dom"/>
</dbReference>
<dbReference type="PANTHER" id="PTHR43031">
    <property type="entry name" value="FAD-DEPENDENT OXIDOREDUCTASE"/>
    <property type="match status" value="1"/>
</dbReference>
<dbReference type="PANTHER" id="PTHR43031:SF1">
    <property type="entry name" value="PYRIDINE NUCLEOTIDE-DISULPHIDE OXIDOREDUCTASE"/>
    <property type="match status" value="1"/>
</dbReference>
<dbReference type="AlphaFoldDB" id="A0A1E5GIK6"/>
<evidence type="ECO:0000313" key="2">
    <source>
        <dbReference type="EMBL" id="OEG12538.1"/>
    </source>
</evidence>
<comment type="caution">
    <text evidence="2">The sequence shown here is derived from an EMBL/GenBank/DDBJ whole genome shotgun (WGS) entry which is preliminary data.</text>
</comment>
<dbReference type="EMBL" id="MIJY01000033">
    <property type="protein sequence ID" value="OEG12538.1"/>
    <property type="molecule type" value="Genomic_DNA"/>
</dbReference>
<dbReference type="OrthoDB" id="9808735at2"/>
<dbReference type="InterPro" id="IPR036873">
    <property type="entry name" value="Rhodanese-like_dom_sf"/>
</dbReference>
<evidence type="ECO:0000259" key="1">
    <source>
        <dbReference type="PROSITE" id="PS50206"/>
    </source>
</evidence>